<dbReference type="SUPFAM" id="SSF69572">
    <property type="entry name" value="Activating enzymes of the ubiquitin-like proteins"/>
    <property type="match status" value="1"/>
</dbReference>
<dbReference type="InterPro" id="IPR000594">
    <property type="entry name" value="ThiF_NAD_FAD-bd"/>
</dbReference>
<evidence type="ECO:0000313" key="4">
    <source>
        <dbReference type="Proteomes" id="UP001595617"/>
    </source>
</evidence>
<evidence type="ECO:0000313" key="3">
    <source>
        <dbReference type="EMBL" id="MFC3853539.1"/>
    </source>
</evidence>
<dbReference type="PANTHER" id="PTHR10953:SF240">
    <property type="entry name" value="SULFUR CARRIER PROTEIN THIS ADENYLYLTRANSFERASE"/>
    <property type="match status" value="1"/>
</dbReference>
<accession>A0ABV7ZZ47</accession>
<sequence>MLTDQELLRYSRHIFLPEIDIAGQEALKRARVLILGLGGLGSPAALYLAAAGVGHLVLVDPDVVELSNLQRQVVHSTARIGLTKVDSAAQALRALNPEVALTTLPMALDEQQLRAEVEQATVVLAGTDNLPSRHAANRACVRAQIPLVSAAAIAWEAQLSVFDARQPNSPCLHCLYPEDSDTQLTCADTGVAAPLVGVMGSLMALETLKLITGAGDPQMGKVQLFDAKTSQWQMLSLQRDPNCAVCGSE</sequence>
<dbReference type="InterPro" id="IPR035985">
    <property type="entry name" value="Ubiquitin-activating_enz"/>
</dbReference>
<protein>
    <submittedName>
        <fullName evidence="3">HesA/MoeB/ThiF family protein</fullName>
    </submittedName>
</protein>
<organism evidence="3 4">
    <name type="scientific">Saccharospirillum mangrovi</name>
    <dbReference type="NCBI Taxonomy" id="2161747"/>
    <lineage>
        <taxon>Bacteria</taxon>
        <taxon>Pseudomonadati</taxon>
        <taxon>Pseudomonadota</taxon>
        <taxon>Gammaproteobacteria</taxon>
        <taxon>Oceanospirillales</taxon>
        <taxon>Saccharospirillaceae</taxon>
        <taxon>Saccharospirillum</taxon>
    </lineage>
</organism>
<evidence type="ECO:0000259" key="2">
    <source>
        <dbReference type="Pfam" id="PF00899"/>
    </source>
</evidence>
<gene>
    <name evidence="3" type="ORF">ACFOOG_11900</name>
</gene>
<keyword evidence="1" id="KW-0472">Membrane</keyword>
<dbReference type="CDD" id="cd00757">
    <property type="entry name" value="ThiF_MoeB_HesA_family"/>
    <property type="match status" value="1"/>
</dbReference>
<dbReference type="EMBL" id="JBHRYR010000003">
    <property type="protein sequence ID" value="MFC3853539.1"/>
    <property type="molecule type" value="Genomic_DNA"/>
</dbReference>
<reference evidence="4" key="1">
    <citation type="journal article" date="2019" name="Int. J. Syst. Evol. Microbiol.">
        <title>The Global Catalogue of Microorganisms (GCM) 10K type strain sequencing project: providing services to taxonomists for standard genome sequencing and annotation.</title>
        <authorList>
            <consortium name="The Broad Institute Genomics Platform"/>
            <consortium name="The Broad Institute Genome Sequencing Center for Infectious Disease"/>
            <person name="Wu L."/>
            <person name="Ma J."/>
        </authorList>
    </citation>
    <scope>NUCLEOTIDE SEQUENCE [LARGE SCALE GENOMIC DNA]</scope>
    <source>
        <strain evidence="4">IBRC 10765</strain>
    </source>
</reference>
<evidence type="ECO:0000256" key="1">
    <source>
        <dbReference type="SAM" id="Phobius"/>
    </source>
</evidence>
<dbReference type="NCBIfam" id="NF004281">
    <property type="entry name" value="PRK05690.1"/>
    <property type="match status" value="1"/>
</dbReference>
<keyword evidence="1" id="KW-1133">Transmembrane helix</keyword>
<dbReference type="Gene3D" id="3.40.50.720">
    <property type="entry name" value="NAD(P)-binding Rossmann-like Domain"/>
    <property type="match status" value="1"/>
</dbReference>
<feature type="transmembrane region" description="Helical" evidence="1">
    <location>
        <begin position="32"/>
        <end position="58"/>
    </location>
</feature>
<proteinExistence type="predicted"/>
<dbReference type="PANTHER" id="PTHR10953">
    <property type="entry name" value="UBIQUITIN-ACTIVATING ENZYME E1"/>
    <property type="match status" value="1"/>
</dbReference>
<dbReference type="Pfam" id="PF00899">
    <property type="entry name" value="ThiF"/>
    <property type="match status" value="1"/>
</dbReference>
<dbReference type="Proteomes" id="UP001595617">
    <property type="component" value="Unassembled WGS sequence"/>
</dbReference>
<keyword evidence="1" id="KW-0812">Transmembrane</keyword>
<dbReference type="RefSeq" id="WP_380696788.1">
    <property type="nucleotide sequence ID" value="NZ_JBHRYR010000003.1"/>
</dbReference>
<keyword evidence="4" id="KW-1185">Reference proteome</keyword>
<feature type="domain" description="THIF-type NAD/FAD binding fold" evidence="2">
    <location>
        <begin position="10"/>
        <end position="244"/>
    </location>
</feature>
<name>A0ABV7ZZ47_9GAMM</name>
<dbReference type="InterPro" id="IPR045886">
    <property type="entry name" value="ThiF/MoeB/HesA"/>
</dbReference>
<comment type="caution">
    <text evidence="3">The sequence shown here is derived from an EMBL/GenBank/DDBJ whole genome shotgun (WGS) entry which is preliminary data.</text>
</comment>